<reference evidence="5 6" key="1">
    <citation type="submission" date="2018-06" db="EMBL/GenBank/DDBJ databases">
        <authorList>
            <person name="Strepis N."/>
        </authorList>
    </citation>
    <scope>NUCLEOTIDE SEQUENCE [LARGE SCALE GENOMIC DNA]</scope>
    <source>
        <strain evidence="5">LUCI</strain>
    </source>
</reference>
<dbReference type="Pfam" id="PF10114">
    <property type="entry name" value="PocR"/>
    <property type="match status" value="1"/>
</dbReference>
<dbReference type="EMBL" id="UPPP01000077">
    <property type="protein sequence ID" value="VBB07608.1"/>
    <property type="molecule type" value="Genomic_DNA"/>
</dbReference>
<dbReference type="PANTHER" id="PTHR43280">
    <property type="entry name" value="ARAC-FAMILY TRANSCRIPTIONAL REGULATOR"/>
    <property type="match status" value="1"/>
</dbReference>
<evidence type="ECO:0000313" key="6">
    <source>
        <dbReference type="Proteomes" id="UP000277811"/>
    </source>
</evidence>
<sequence length="428" mass="48404">MELRNEAGFDLKRVQKSLQAYSRSTGVESYIVDAKGNFLYESCLSGNLCQFCNNIQSVMLHRPSCASVHLYGSYQAERFGGKYIYFCPIGMVHWASPLIHNGTIQGALVGGPVLMLEPDQFLLGDLIKKNGIDDTQLEKFDKYVQNVPVIPPDIVDSLSELLFLVATGLSDHKTSPHEAQRQYHKIQARISETIHHIKLLEDNEKEPVTYPFDKEKELLAKISLGDKAASQKILNEILGYVLFASGKDLEVIKARVMELVVLLSRAAVEGGADSTEIFGLNYEYLSEIQNFKTVEEITFWCSRIMARFTDCVFNLAAVRHKDTIYKAVDFIKKNYMKRITLEEVANHVYLNSSYFSKIFKSEMKCTFVSYVNKIRINASKNLLLDISIPLTDVSNLIGFEDQSYFTKVFKKTTGVTPGKFRESRGQSA</sequence>
<dbReference type="SUPFAM" id="SSF46689">
    <property type="entry name" value="Homeodomain-like"/>
    <property type="match status" value="2"/>
</dbReference>
<dbReference type="PROSITE" id="PS01124">
    <property type="entry name" value="HTH_ARAC_FAMILY_2"/>
    <property type="match status" value="1"/>
</dbReference>
<protein>
    <submittedName>
        <fullName evidence="5">Transcription regulator hth arac- type</fullName>
    </submittedName>
</protein>
<dbReference type="PROSITE" id="PS00041">
    <property type="entry name" value="HTH_ARAC_FAMILY_1"/>
    <property type="match status" value="1"/>
</dbReference>
<dbReference type="InterPro" id="IPR018062">
    <property type="entry name" value="HTH_AraC-typ_CS"/>
</dbReference>
<dbReference type="Proteomes" id="UP000277811">
    <property type="component" value="Unassembled WGS sequence"/>
</dbReference>
<dbReference type="OrthoDB" id="9794370at2"/>
<dbReference type="InterPro" id="IPR009057">
    <property type="entry name" value="Homeodomain-like_sf"/>
</dbReference>
<keyword evidence="1" id="KW-0805">Transcription regulation</keyword>
<dbReference type="PRINTS" id="PR00032">
    <property type="entry name" value="HTHARAC"/>
</dbReference>
<evidence type="ECO:0000256" key="1">
    <source>
        <dbReference type="ARBA" id="ARBA00023015"/>
    </source>
</evidence>
<keyword evidence="2" id="KW-0238">DNA-binding</keyword>
<dbReference type="InterPro" id="IPR018060">
    <property type="entry name" value="HTH_AraC"/>
</dbReference>
<dbReference type="Gene3D" id="1.10.10.60">
    <property type="entry name" value="Homeodomain-like"/>
    <property type="match status" value="2"/>
</dbReference>
<dbReference type="GO" id="GO:0003700">
    <property type="term" value="F:DNA-binding transcription factor activity"/>
    <property type="evidence" value="ECO:0007669"/>
    <property type="project" value="InterPro"/>
</dbReference>
<dbReference type="InterPro" id="IPR018771">
    <property type="entry name" value="PocR_dom"/>
</dbReference>
<dbReference type="GO" id="GO:0043565">
    <property type="term" value="F:sequence-specific DNA binding"/>
    <property type="evidence" value="ECO:0007669"/>
    <property type="project" value="InterPro"/>
</dbReference>
<dbReference type="Pfam" id="PF12833">
    <property type="entry name" value="HTH_18"/>
    <property type="match status" value="1"/>
</dbReference>
<proteinExistence type="predicted"/>
<evidence type="ECO:0000259" key="4">
    <source>
        <dbReference type="PROSITE" id="PS01124"/>
    </source>
</evidence>
<dbReference type="InterPro" id="IPR020449">
    <property type="entry name" value="Tscrpt_reg_AraC-type_HTH"/>
</dbReference>
<gene>
    <name evidence="5" type="ORF">LUCI_2873</name>
</gene>
<evidence type="ECO:0000256" key="2">
    <source>
        <dbReference type="ARBA" id="ARBA00023125"/>
    </source>
</evidence>
<keyword evidence="3" id="KW-0804">Transcription</keyword>
<organism evidence="5 6">
    <name type="scientific">Lucifera butyrica</name>
    <dbReference type="NCBI Taxonomy" id="1351585"/>
    <lineage>
        <taxon>Bacteria</taxon>
        <taxon>Bacillati</taxon>
        <taxon>Bacillota</taxon>
        <taxon>Negativicutes</taxon>
        <taxon>Veillonellales</taxon>
        <taxon>Veillonellaceae</taxon>
        <taxon>Lucifera</taxon>
    </lineage>
</organism>
<keyword evidence="6" id="KW-1185">Reference proteome</keyword>
<dbReference type="AlphaFoldDB" id="A0A498REK2"/>
<name>A0A498REK2_9FIRM</name>
<dbReference type="SMART" id="SM00342">
    <property type="entry name" value="HTH_ARAC"/>
    <property type="match status" value="1"/>
</dbReference>
<accession>A0A498REK2</accession>
<evidence type="ECO:0000256" key="3">
    <source>
        <dbReference type="ARBA" id="ARBA00023163"/>
    </source>
</evidence>
<dbReference type="RefSeq" id="WP_122628540.1">
    <property type="nucleotide sequence ID" value="NZ_UPPP01000077.1"/>
</dbReference>
<evidence type="ECO:0000313" key="5">
    <source>
        <dbReference type="EMBL" id="VBB07608.1"/>
    </source>
</evidence>
<dbReference type="PANTHER" id="PTHR43280:SF2">
    <property type="entry name" value="HTH-TYPE TRANSCRIPTIONAL REGULATOR EXSA"/>
    <property type="match status" value="1"/>
</dbReference>
<feature type="domain" description="HTH araC/xylS-type" evidence="4">
    <location>
        <begin position="325"/>
        <end position="423"/>
    </location>
</feature>